<evidence type="ECO:0000259" key="4">
    <source>
        <dbReference type="PROSITE" id="PS51082"/>
    </source>
</evidence>
<dbReference type="GO" id="GO:0006310">
    <property type="term" value="P:DNA recombination"/>
    <property type="evidence" value="ECO:0007669"/>
    <property type="project" value="TreeGrafter"/>
</dbReference>
<gene>
    <name evidence="7" type="ORF">E5351_04115</name>
</gene>
<dbReference type="SMART" id="SM00490">
    <property type="entry name" value="HELICc"/>
    <property type="match status" value="1"/>
</dbReference>
<evidence type="ECO:0000313" key="7">
    <source>
        <dbReference type="EMBL" id="TGY16005.1"/>
    </source>
</evidence>
<evidence type="ECO:0000256" key="3">
    <source>
        <dbReference type="ARBA" id="ARBA00023125"/>
    </source>
</evidence>
<organism evidence="7 8">
    <name type="scientific">Lactobacillus intestinalis</name>
    <dbReference type="NCBI Taxonomy" id="151781"/>
    <lineage>
        <taxon>Bacteria</taxon>
        <taxon>Bacillati</taxon>
        <taxon>Bacillota</taxon>
        <taxon>Bacilli</taxon>
        <taxon>Lactobacillales</taxon>
        <taxon>Lactobacillaceae</taxon>
        <taxon>Lactobacillus</taxon>
    </lineage>
</organism>
<keyword evidence="1" id="KW-0547">Nucleotide-binding</keyword>
<dbReference type="Gene3D" id="3.40.50.300">
    <property type="entry name" value="P-loop containing nucleotide triphosphate hydrolases"/>
    <property type="match status" value="2"/>
</dbReference>
<sequence>MENIKLLAGRQWLSSQMDSSIFKETSKIAVIENGKCNRCGSAVKSELPNGKLYCRKCIGIGRAVEGDYLVRNQERISFSKLSNGGLTWHGELTTLQKQISDQLVLNFQNKENSLVHAVTGAGKTEMLFNLISECLKKGQRACIATPRIDVVNELYPRFKEAFFNVKIGKYHGREFKKPDLDQLTICTTHQLMKFYQAFDLLVIDEVDSFPYAGDPQLHFAAKQAVKIEGVRAYLTATPTEDLLQEIKQGRLKLLKLNRRFHGGLLPVPKEKLFLRAYLKKNQINPNLMKEIVNTIKKDHPLLLFVPRIEQIPVYVKALQREKQLENIKIAGVHASDPDRIQKVQDFRDRKFQILVTTTILERGVTFKNVWVIIVAADDPIYTIASLVQIAGRVGRAKEDSDGLVLYCYHKYNKNIRGAIKQIREMNQ</sequence>
<dbReference type="InterPro" id="IPR003124">
    <property type="entry name" value="WH2_dom"/>
</dbReference>
<protein>
    <submittedName>
        <fullName evidence="7">DEAD/DEAH box helicase</fullName>
    </submittedName>
</protein>
<evidence type="ECO:0000313" key="8">
    <source>
        <dbReference type="Proteomes" id="UP000309117"/>
    </source>
</evidence>
<dbReference type="RefSeq" id="WP_135960464.1">
    <property type="nucleotide sequence ID" value="NZ_AQFR02000003.1"/>
</dbReference>
<dbReference type="InterPro" id="IPR006935">
    <property type="entry name" value="Helicase/UvrB_N"/>
</dbReference>
<evidence type="ECO:0000256" key="2">
    <source>
        <dbReference type="ARBA" id="ARBA00022840"/>
    </source>
</evidence>
<dbReference type="GO" id="GO:0043138">
    <property type="term" value="F:3'-5' DNA helicase activity"/>
    <property type="evidence" value="ECO:0007669"/>
    <property type="project" value="TreeGrafter"/>
</dbReference>
<dbReference type="Pfam" id="PF00271">
    <property type="entry name" value="Helicase_C"/>
    <property type="match status" value="1"/>
</dbReference>
<keyword evidence="2" id="KW-0067">ATP-binding</keyword>
<feature type="domain" description="WH2" evidence="4">
    <location>
        <begin position="238"/>
        <end position="256"/>
    </location>
</feature>
<dbReference type="SMART" id="SM00487">
    <property type="entry name" value="DEXDc"/>
    <property type="match status" value="1"/>
</dbReference>
<evidence type="ECO:0000259" key="6">
    <source>
        <dbReference type="PROSITE" id="PS51194"/>
    </source>
</evidence>
<dbReference type="InterPro" id="IPR027417">
    <property type="entry name" value="P-loop_NTPase"/>
</dbReference>
<dbReference type="GO" id="GO:0016787">
    <property type="term" value="F:hydrolase activity"/>
    <property type="evidence" value="ECO:0007669"/>
    <property type="project" value="InterPro"/>
</dbReference>
<dbReference type="PROSITE" id="PS51192">
    <property type="entry name" value="HELICASE_ATP_BIND_1"/>
    <property type="match status" value="1"/>
</dbReference>
<evidence type="ECO:0000259" key="5">
    <source>
        <dbReference type="PROSITE" id="PS51192"/>
    </source>
</evidence>
<dbReference type="PROSITE" id="PS51194">
    <property type="entry name" value="HELICASE_CTER"/>
    <property type="match status" value="1"/>
</dbReference>
<dbReference type="PANTHER" id="PTHR30580">
    <property type="entry name" value="PRIMOSOMAL PROTEIN N"/>
    <property type="match status" value="1"/>
</dbReference>
<dbReference type="AlphaFoldDB" id="A0A4S2BP68"/>
<dbReference type="InterPro" id="IPR014001">
    <property type="entry name" value="Helicase_ATP-bd"/>
</dbReference>
<keyword evidence="7" id="KW-0378">Hydrolase</keyword>
<dbReference type="Proteomes" id="UP000309117">
    <property type="component" value="Unassembled WGS sequence"/>
</dbReference>
<feature type="domain" description="Helicase ATP-binding" evidence="5">
    <location>
        <begin position="104"/>
        <end position="256"/>
    </location>
</feature>
<dbReference type="Pfam" id="PF04851">
    <property type="entry name" value="ResIII"/>
    <property type="match status" value="1"/>
</dbReference>
<reference evidence="7 8" key="1">
    <citation type="submission" date="2019-04" db="EMBL/GenBank/DDBJ databases">
        <title>Microbes associate with the intestines of laboratory mice.</title>
        <authorList>
            <person name="Navarre W."/>
            <person name="Wong E."/>
            <person name="Huang K."/>
            <person name="Tropini C."/>
            <person name="Ng K."/>
            <person name="Yu B."/>
        </authorList>
    </citation>
    <scope>NUCLEOTIDE SEQUENCE [LARGE SCALE GENOMIC DNA]</scope>
    <source>
        <strain evidence="7 8">NM61_E11</strain>
    </source>
</reference>
<dbReference type="GO" id="GO:0006302">
    <property type="term" value="P:double-strand break repair"/>
    <property type="evidence" value="ECO:0007669"/>
    <property type="project" value="TreeGrafter"/>
</dbReference>
<accession>A0A4S2BP68</accession>
<dbReference type="EMBL" id="SRYV01000006">
    <property type="protein sequence ID" value="TGY16005.1"/>
    <property type="molecule type" value="Genomic_DNA"/>
</dbReference>
<feature type="domain" description="Helicase C-terminal" evidence="6">
    <location>
        <begin position="287"/>
        <end position="427"/>
    </location>
</feature>
<dbReference type="GO" id="GO:0006270">
    <property type="term" value="P:DNA replication initiation"/>
    <property type="evidence" value="ECO:0007669"/>
    <property type="project" value="TreeGrafter"/>
</dbReference>
<dbReference type="GO" id="GO:0003779">
    <property type="term" value="F:actin binding"/>
    <property type="evidence" value="ECO:0007669"/>
    <property type="project" value="InterPro"/>
</dbReference>
<dbReference type="PANTHER" id="PTHR30580:SF1">
    <property type="entry name" value="COMF OPERON PROTEIN 1"/>
    <property type="match status" value="1"/>
</dbReference>
<comment type="caution">
    <text evidence="7">The sequence shown here is derived from an EMBL/GenBank/DDBJ whole genome shotgun (WGS) entry which is preliminary data.</text>
</comment>
<proteinExistence type="predicted"/>
<dbReference type="PROSITE" id="PS51082">
    <property type="entry name" value="WH2"/>
    <property type="match status" value="1"/>
</dbReference>
<dbReference type="GO" id="GO:0005524">
    <property type="term" value="F:ATP binding"/>
    <property type="evidence" value="ECO:0007669"/>
    <property type="project" value="UniProtKB-KW"/>
</dbReference>
<dbReference type="InterPro" id="IPR001650">
    <property type="entry name" value="Helicase_C-like"/>
</dbReference>
<dbReference type="GO" id="GO:0003677">
    <property type="term" value="F:DNA binding"/>
    <property type="evidence" value="ECO:0007669"/>
    <property type="project" value="UniProtKB-KW"/>
</dbReference>
<keyword evidence="7" id="KW-0347">Helicase</keyword>
<evidence type="ECO:0000256" key="1">
    <source>
        <dbReference type="ARBA" id="ARBA00022741"/>
    </source>
</evidence>
<dbReference type="SUPFAM" id="SSF52540">
    <property type="entry name" value="P-loop containing nucleoside triphosphate hydrolases"/>
    <property type="match status" value="1"/>
</dbReference>
<name>A0A4S2BP68_9LACO</name>
<keyword evidence="3" id="KW-0238">DNA-binding</keyword>